<proteinExistence type="predicted"/>
<comment type="caution">
    <text evidence="1">The sequence shown here is derived from an EMBL/GenBank/DDBJ whole genome shotgun (WGS) entry which is preliminary data.</text>
</comment>
<organism evidence="1 2">
    <name type="scientific">Parabacteroides hominis</name>
    <dbReference type="NCBI Taxonomy" id="2763057"/>
    <lineage>
        <taxon>Bacteria</taxon>
        <taxon>Pseudomonadati</taxon>
        <taxon>Bacteroidota</taxon>
        <taxon>Bacteroidia</taxon>
        <taxon>Bacteroidales</taxon>
        <taxon>Tannerellaceae</taxon>
        <taxon>Parabacteroides</taxon>
    </lineage>
</organism>
<sequence length="225" mass="26603">MNVYILVEGKRTEKKVYPAWLSILTPHLKKVNIAGDVSDDNYYLISGEGYPSLLSHLKNAIDEVNEISKFRYLVLCLDAEEETVQSRIDEINTYLKREQCILQNAELVIVVQNPCFETWFLGNRKLFKRQPQSPELCRYIRFYNVSEGDPEEMPALEERMTRAQFHVAYLREMFEERNISYSKRNPGEICEAHFLTELIKRNEETNHISSFREFLNLCDMINYKK</sequence>
<dbReference type="Proteomes" id="UP000651475">
    <property type="component" value="Unassembled WGS sequence"/>
</dbReference>
<protein>
    <submittedName>
        <fullName evidence="1">DUF4276 family protein</fullName>
    </submittedName>
</protein>
<reference evidence="1 2" key="1">
    <citation type="submission" date="2020-08" db="EMBL/GenBank/DDBJ databases">
        <title>Genome public.</title>
        <authorList>
            <person name="Liu C."/>
            <person name="Sun Q."/>
        </authorList>
    </citation>
    <scope>NUCLEOTIDE SEQUENCE [LARGE SCALE GENOMIC DNA]</scope>
    <source>
        <strain evidence="1 2">NSJ-79</strain>
    </source>
</reference>
<evidence type="ECO:0000313" key="2">
    <source>
        <dbReference type="Proteomes" id="UP000651475"/>
    </source>
</evidence>
<dbReference type="EMBL" id="JACOOJ010000010">
    <property type="protein sequence ID" value="MBC5632694.1"/>
    <property type="molecule type" value="Genomic_DNA"/>
</dbReference>
<gene>
    <name evidence="1" type="ORF">H8S65_07935</name>
</gene>
<name>A0ABR7DMN4_9BACT</name>
<keyword evidence="2" id="KW-1185">Reference proteome</keyword>
<dbReference type="RefSeq" id="WP_186929453.1">
    <property type="nucleotide sequence ID" value="NZ_JACOOJ010000010.1"/>
</dbReference>
<accession>A0ABR7DMN4</accession>
<evidence type="ECO:0000313" key="1">
    <source>
        <dbReference type="EMBL" id="MBC5632694.1"/>
    </source>
</evidence>